<gene>
    <name evidence="2" type="ORF">FC093_17175</name>
</gene>
<dbReference type="OrthoDB" id="997115at2"/>
<evidence type="ECO:0000313" key="3">
    <source>
        <dbReference type="Proteomes" id="UP000305848"/>
    </source>
</evidence>
<name>A0A4U3KYW3_9BACT</name>
<feature type="chain" id="PRO_5020548120" evidence="1">
    <location>
        <begin position="22"/>
        <end position="104"/>
    </location>
</feature>
<reference evidence="2 3" key="1">
    <citation type="submission" date="2019-05" db="EMBL/GenBank/DDBJ databases">
        <title>Panacibacter sp. strain 17mud1-8 Genome sequencing and assembly.</title>
        <authorList>
            <person name="Chhetri G."/>
        </authorList>
    </citation>
    <scope>NUCLEOTIDE SEQUENCE [LARGE SCALE GENOMIC DNA]</scope>
    <source>
        <strain evidence="2 3">17mud1-8</strain>
    </source>
</reference>
<keyword evidence="1" id="KW-0732">Signal</keyword>
<feature type="signal peptide" evidence="1">
    <location>
        <begin position="1"/>
        <end position="21"/>
    </location>
</feature>
<protein>
    <submittedName>
        <fullName evidence="2">Uncharacterized protein</fullName>
    </submittedName>
</protein>
<comment type="caution">
    <text evidence="2">The sequence shown here is derived from an EMBL/GenBank/DDBJ whole genome shotgun (WGS) entry which is preliminary data.</text>
</comment>
<evidence type="ECO:0000313" key="2">
    <source>
        <dbReference type="EMBL" id="TKK66317.1"/>
    </source>
</evidence>
<proteinExistence type="predicted"/>
<evidence type="ECO:0000256" key="1">
    <source>
        <dbReference type="SAM" id="SignalP"/>
    </source>
</evidence>
<dbReference type="InterPro" id="IPR046601">
    <property type="entry name" value="DUF6660"/>
</dbReference>
<keyword evidence="3" id="KW-1185">Reference proteome</keyword>
<organism evidence="2 3">
    <name type="scientific">Ilyomonas limi</name>
    <dbReference type="NCBI Taxonomy" id="2575867"/>
    <lineage>
        <taxon>Bacteria</taxon>
        <taxon>Pseudomonadati</taxon>
        <taxon>Bacteroidota</taxon>
        <taxon>Chitinophagia</taxon>
        <taxon>Chitinophagales</taxon>
        <taxon>Chitinophagaceae</taxon>
        <taxon>Ilyomonas</taxon>
    </lineage>
</organism>
<sequence>MKIFAFIMAVMVLALSVMPCADVTAAVNKNAKAVVSELNHQQDCPKSDDCSPFCQCACCTGFPINHTIVRITYLIFFEANPSGSFLPSEPIKIALPIWQPPQLS</sequence>
<dbReference type="Proteomes" id="UP000305848">
    <property type="component" value="Unassembled WGS sequence"/>
</dbReference>
<dbReference type="Pfam" id="PF20365">
    <property type="entry name" value="DUF6660"/>
    <property type="match status" value="1"/>
</dbReference>
<dbReference type="AlphaFoldDB" id="A0A4U3KYW3"/>
<accession>A0A4U3KYW3</accession>
<dbReference type="RefSeq" id="WP_137263049.1">
    <property type="nucleotide sequence ID" value="NZ_SZQL01000015.1"/>
</dbReference>
<dbReference type="EMBL" id="SZQL01000015">
    <property type="protein sequence ID" value="TKK66317.1"/>
    <property type="molecule type" value="Genomic_DNA"/>
</dbReference>